<dbReference type="GO" id="GO:0005524">
    <property type="term" value="F:ATP binding"/>
    <property type="evidence" value="ECO:0007669"/>
    <property type="project" value="InterPro"/>
</dbReference>
<dbReference type="Proteomes" id="UP001043456">
    <property type="component" value="Unassembled WGS sequence"/>
</dbReference>
<dbReference type="PANTHER" id="PTHR37542:SF1">
    <property type="entry name" value="PRION-INHIBITION AND PROPAGATION HELO DOMAIN-CONTAINING PROTEIN"/>
    <property type="match status" value="1"/>
</dbReference>
<dbReference type="SUPFAM" id="SSF56112">
    <property type="entry name" value="Protein kinase-like (PK-like)"/>
    <property type="match status" value="1"/>
</dbReference>
<dbReference type="InterPro" id="IPR029498">
    <property type="entry name" value="HeLo_dom"/>
</dbReference>
<dbReference type="AlphaFoldDB" id="A0A9P3EY20"/>
<dbReference type="Pfam" id="PF14479">
    <property type="entry name" value="HeLo"/>
    <property type="match status" value="1"/>
</dbReference>
<dbReference type="GO" id="GO:0004672">
    <property type="term" value="F:protein kinase activity"/>
    <property type="evidence" value="ECO:0007669"/>
    <property type="project" value="InterPro"/>
</dbReference>
<keyword evidence="3" id="KW-1185">Reference proteome</keyword>
<evidence type="ECO:0000259" key="1">
    <source>
        <dbReference type="PROSITE" id="PS50011"/>
    </source>
</evidence>
<comment type="caution">
    <text evidence="2">The sequence shown here is derived from an EMBL/GenBank/DDBJ whole genome shotgun (WGS) entry which is preliminary data.</text>
</comment>
<reference evidence="2 3" key="1">
    <citation type="submission" date="2018-10" db="EMBL/GenBank/DDBJ databases">
        <title>Pan-genome distribution and transcriptional activeness of fungal secondary metabolism genes in Aspergillus section Fumigati.</title>
        <authorList>
            <person name="Takahashi H."/>
            <person name="Umemura M."/>
            <person name="Ninomiya A."/>
            <person name="Kusuya Y."/>
            <person name="Urayama S."/>
            <person name="Shimizu M."/>
            <person name="Watanabe A."/>
            <person name="Kamei K."/>
            <person name="Yaguchi T."/>
            <person name="Hagiwara D."/>
        </authorList>
    </citation>
    <scope>NUCLEOTIDE SEQUENCE [LARGE SCALE GENOMIC DNA]</scope>
    <source>
        <strain evidence="2 3">IFM 55266</strain>
    </source>
</reference>
<dbReference type="Gene3D" id="1.10.510.10">
    <property type="entry name" value="Transferase(Phosphotransferase) domain 1"/>
    <property type="match status" value="1"/>
</dbReference>
<dbReference type="PROSITE" id="PS50011">
    <property type="entry name" value="PROTEIN_KINASE_DOM"/>
    <property type="match status" value="1"/>
</dbReference>
<dbReference type="Gene3D" id="1.20.120.1020">
    <property type="entry name" value="Prion-inhibition and propagation, HeLo domain"/>
    <property type="match status" value="1"/>
</dbReference>
<evidence type="ECO:0000313" key="2">
    <source>
        <dbReference type="EMBL" id="GIJ90097.1"/>
    </source>
</evidence>
<evidence type="ECO:0000313" key="3">
    <source>
        <dbReference type="Proteomes" id="UP001043456"/>
    </source>
</evidence>
<protein>
    <recommendedName>
        <fullName evidence="1">Protein kinase domain-containing protein</fullName>
    </recommendedName>
</protein>
<accession>A0A9P3EY20</accession>
<name>A0A9P3EY20_9EURO</name>
<dbReference type="RefSeq" id="XP_043160843.1">
    <property type="nucleotide sequence ID" value="XM_043304908.1"/>
</dbReference>
<feature type="domain" description="Protein kinase" evidence="1">
    <location>
        <begin position="222"/>
        <end position="555"/>
    </location>
</feature>
<sequence length="555" mass="62207">MDIYGTAVTAITQVYQVTIFIKGVISDIKAFDDDRAEIQLKLNVQLSTLLFFKRIFFHPEHGLLLPGKVDPFIADTVQGLLVQMRKTLAEYELVAAKYGLVDEDLTIEPEKPAKTQESLLERAKNKARSLKLKGYDWSLFDKKKLNRILEEYTKWSADLRNLMQHMSQDTLARMAESDHQGLKSSGLEPVMKRRTLAAAKAPAEFQSLAGTVVEEGKTTGGFRLGKWSASGSEAMTVIVEYHEYESTLRRDDLEPDEIEELKEPIRNLAWLLQNTTFTGTSFDSLDQPKIYALECLGFIDQPTEERSVFLYKLPPSEPTADATLTTLHAFINAVDSQTKRPLKKPSLNDRFSMAHSLALTISNLHASAWLHKNIWSRGILLFLETPTGTSASGLYAHRLAPSPNANTKIVSYLSDWGYARSVQQGTDMRSDFEVEPNLYRHPSRQGRPTQQFSREHDIHALGVVLLEIGLWVTLSRLMEGKIREAEMNGRLPRAKKVQEDLVALAQQGLPKEMGVGYTRAVLACLRGEFRGSEGPALAVDFQEKVVDVLAGGIEV</sequence>
<dbReference type="EMBL" id="BHVY01000006">
    <property type="protein sequence ID" value="GIJ90097.1"/>
    <property type="molecule type" value="Genomic_DNA"/>
</dbReference>
<proteinExistence type="predicted"/>
<dbReference type="OrthoDB" id="1911848at2759"/>
<dbReference type="InterPro" id="IPR011009">
    <property type="entry name" value="Kinase-like_dom_sf"/>
</dbReference>
<dbReference type="InterPro" id="IPR038305">
    <property type="entry name" value="HeLo_sf"/>
</dbReference>
<dbReference type="InterPro" id="IPR000719">
    <property type="entry name" value="Prot_kinase_dom"/>
</dbReference>
<dbReference type="GeneID" id="67007657"/>
<organism evidence="2 3">
    <name type="scientific">Aspergillus pseudoviridinutans</name>
    <dbReference type="NCBI Taxonomy" id="1517512"/>
    <lineage>
        <taxon>Eukaryota</taxon>
        <taxon>Fungi</taxon>
        <taxon>Dikarya</taxon>
        <taxon>Ascomycota</taxon>
        <taxon>Pezizomycotina</taxon>
        <taxon>Eurotiomycetes</taxon>
        <taxon>Eurotiomycetidae</taxon>
        <taxon>Eurotiales</taxon>
        <taxon>Aspergillaceae</taxon>
        <taxon>Aspergillus</taxon>
        <taxon>Aspergillus subgen. Fumigati</taxon>
    </lineage>
</organism>
<dbReference type="PANTHER" id="PTHR37542">
    <property type="entry name" value="HELO DOMAIN-CONTAINING PROTEIN-RELATED"/>
    <property type="match status" value="1"/>
</dbReference>
<gene>
    <name evidence="2" type="ORF">Asppvi_009047</name>
</gene>